<evidence type="ECO:0000256" key="2">
    <source>
        <dbReference type="ARBA" id="ARBA00012895"/>
    </source>
</evidence>
<dbReference type="InterPro" id="IPR013506">
    <property type="entry name" value="Topo_IIA_bsu_dom2"/>
</dbReference>
<dbReference type="GO" id="GO:0005524">
    <property type="term" value="F:ATP binding"/>
    <property type="evidence" value="ECO:0007669"/>
    <property type="project" value="InterPro"/>
</dbReference>
<dbReference type="AlphaFoldDB" id="A0A5S9MC55"/>
<evidence type="ECO:0000313" key="9">
    <source>
        <dbReference type="Proteomes" id="UP000464658"/>
    </source>
</evidence>
<evidence type="ECO:0000259" key="7">
    <source>
        <dbReference type="Pfam" id="PF01751"/>
    </source>
</evidence>
<dbReference type="InterPro" id="IPR013759">
    <property type="entry name" value="Topo_IIA_B_C"/>
</dbReference>
<dbReference type="SUPFAM" id="SSF54211">
    <property type="entry name" value="Ribosomal protein S5 domain 2-like"/>
    <property type="match status" value="1"/>
</dbReference>
<feature type="domain" description="DNA topoisomerase type IIA subunit B" evidence="6">
    <location>
        <begin position="7"/>
        <end position="97"/>
    </location>
</feature>
<dbReference type="EC" id="5.6.2.2" evidence="2"/>
<proteinExistence type="predicted"/>
<name>A0A5S9MC55_BACIA</name>
<protein>
    <recommendedName>
        <fullName evidence="2">DNA topoisomerase (ATP-hydrolyzing)</fullName>
        <ecNumber evidence="2">5.6.2.2</ecNumber>
    </recommendedName>
</protein>
<feature type="compositionally biased region" description="Basic and acidic residues" evidence="5">
    <location>
        <begin position="90"/>
        <end position="101"/>
    </location>
</feature>
<dbReference type="Pfam" id="PF00204">
    <property type="entry name" value="DNA_gyraseB"/>
    <property type="match status" value="1"/>
</dbReference>
<dbReference type="EMBL" id="AP021906">
    <property type="protein sequence ID" value="BBP89744.1"/>
    <property type="molecule type" value="Genomic_DNA"/>
</dbReference>
<keyword evidence="4" id="KW-0413">Isomerase</keyword>
<comment type="catalytic activity">
    <reaction evidence="1">
        <text>ATP-dependent breakage, passage and rejoining of double-stranded DNA.</text>
        <dbReference type="EC" id="5.6.2.2"/>
    </reaction>
</comment>
<dbReference type="Gene3D" id="3.30.230.10">
    <property type="match status" value="1"/>
</dbReference>
<dbReference type="InterPro" id="IPR006171">
    <property type="entry name" value="TOPRIM_dom"/>
</dbReference>
<dbReference type="PRINTS" id="PR01159">
    <property type="entry name" value="DNAGYRASEB"/>
</dbReference>
<accession>A0A5S9MC55</accession>
<dbReference type="Pfam" id="PF01751">
    <property type="entry name" value="Toprim"/>
    <property type="match status" value="1"/>
</dbReference>
<dbReference type="InterPro" id="IPR020568">
    <property type="entry name" value="Ribosomal_Su5_D2-typ_SF"/>
</dbReference>
<dbReference type="Gene3D" id="3.40.50.670">
    <property type="match status" value="1"/>
</dbReference>
<gene>
    <name evidence="8" type="ORF">BsIDN1_33620</name>
</gene>
<dbReference type="InterPro" id="IPR018522">
    <property type="entry name" value="TopoIIA_CS"/>
</dbReference>
<dbReference type="InterPro" id="IPR000565">
    <property type="entry name" value="Topo_IIA_B"/>
</dbReference>
<dbReference type="PROSITE" id="PS00177">
    <property type="entry name" value="TOPOISOMERASE_II"/>
    <property type="match status" value="1"/>
</dbReference>
<organism evidence="8 9">
    <name type="scientific">Bacillus safensis</name>
    <dbReference type="NCBI Taxonomy" id="561879"/>
    <lineage>
        <taxon>Bacteria</taxon>
        <taxon>Bacillati</taxon>
        <taxon>Bacillota</taxon>
        <taxon>Bacilli</taxon>
        <taxon>Bacillales</taxon>
        <taxon>Bacillaceae</taxon>
        <taxon>Bacillus</taxon>
    </lineage>
</organism>
<dbReference type="GO" id="GO:0006265">
    <property type="term" value="P:DNA topological change"/>
    <property type="evidence" value="ECO:0007669"/>
    <property type="project" value="InterPro"/>
</dbReference>
<dbReference type="SMART" id="SM00433">
    <property type="entry name" value="TOP2c"/>
    <property type="match status" value="1"/>
</dbReference>
<evidence type="ECO:0000256" key="3">
    <source>
        <dbReference type="ARBA" id="ARBA00023125"/>
    </source>
</evidence>
<dbReference type="SUPFAM" id="SSF56719">
    <property type="entry name" value="Type II DNA topoisomerase"/>
    <property type="match status" value="1"/>
</dbReference>
<reference evidence="8 9" key="1">
    <citation type="submission" date="2019-12" db="EMBL/GenBank/DDBJ databases">
        <title>Full genome sequence of a Bacillus safensis strain isolated from commercially available natto in Indonesia.</title>
        <authorList>
            <person name="Yoshida M."/>
            <person name="Uomi M."/>
            <person name="Waturangi D."/>
            <person name="Ekaputri J.J."/>
            <person name="Setiamarga D.H.E."/>
        </authorList>
    </citation>
    <scope>NUCLEOTIDE SEQUENCE [LARGE SCALE GENOMIC DNA]</scope>
    <source>
        <strain evidence="8 9">IDN1</strain>
    </source>
</reference>
<feature type="region of interest" description="Disordered" evidence="5">
    <location>
        <begin position="90"/>
        <end position="127"/>
    </location>
</feature>
<dbReference type="Proteomes" id="UP000464658">
    <property type="component" value="Chromosome"/>
</dbReference>
<dbReference type="InterPro" id="IPR014721">
    <property type="entry name" value="Ribsml_uS5_D2-typ_fold_subgr"/>
</dbReference>
<dbReference type="GO" id="GO:0003677">
    <property type="term" value="F:DNA binding"/>
    <property type="evidence" value="ECO:0007669"/>
    <property type="project" value="UniProtKB-KW"/>
</dbReference>
<keyword evidence="3" id="KW-0238">DNA-binding</keyword>
<dbReference type="InterPro" id="IPR013760">
    <property type="entry name" value="Topo_IIA-like_dom_sf"/>
</dbReference>
<evidence type="ECO:0000256" key="5">
    <source>
        <dbReference type="SAM" id="MobiDB-lite"/>
    </source>
</evidence>
<evidence type="ECO:0000256" key="4">
    <source>
        <dbReference type="ARBA" id="ARBA00023235"/>
    </source>
</evidence>
<evidence type="ECO:0000256" key="1">
    <source>
        <dbReference type="ARBA" id="ARBA00000185"/>
    </source>
</evidence>
<dbReference type="GO" id="GO:0034335">
    <property type="term" value="F:DNA negative supercoiling activity"/>
    <property type="evidence" value="ECO:0007669"/>
    <property type="project" value="UniProtKB-ARBA"/>
</dbReference>
<evidence type="ECO:0000313" key="8">
    <source>
        <dbReference type="EMBL" id="BBP89744.1"/>
    </source>
</evidence>
<evidence type="ECO:0000259" key="6">
    <source>
        <dbReference type="Pfam" id="PF00204"/>
    </source>
</evidence>
<feature type="domain" description="Toprim" evidence="7">
    <location>
        <begin position="128"/>
        <end position="184"/>
    </location>
</feature>
<dbReference type="PANTHER" id="PTHR45866">
    <property type="entry name" value="DNA GYRASE/TOPOISOMERASE SUBUNIT B"/>
    <property type="match status" value="1"/>
</dbReference>
<dbReference type="InterPro" id="IPR001241">
    <property type="entry name" value="Topo_IIA"/>
</dbReference>
<dbReference type="PANTHER" id="PTHR45866:SF12">
    <property type="entry name" value="DNA TOPOISOMERASE 4 SUBUNIT B"/>
    <property type="match status" value="1"/>
</dbReference>
<sequence>MHVKWPFLKEKDKNLEGTDIREGLSAIISVRIPEELLQFEGQTKGKLGTSEARSAVDAVISEKLAYFLEENRETATLLVKKAIKAQQAREAARRAREEARSGKKRKKSEATLSGKLTPAQSRNPARNELYLVEGDSAGGSAKQGRDRKFQAVLPPLRGKVINTEKKAKLADIFKNEEINTIIHAIGGGVGVDFNRRRHQL</sequence>